<accession>A0A516G9P9</accession>
<name>A0A516G9P9_9MICO</name>
<dbReference type="Pfam" id="PF03575">
    <property type="entry name" value="Peptidase_S51"/>
    <property type="match status" value="1"/>
</dbReference>
<evidence type="ECO:0008006" key="7">
    <source>
        <dbReference type="Google" id="ProtNLM"/>
    </source>
</evidence>
<dbReference type="CDD" id="cd03145">
    <property type="entry name" value="GAT1_cyanophycinase"/>
    <property type="match status" value="1"/>
</dbReference>
<keyword evidence="2" id="KW-0645">Protease</keyword>
<dbReference type="PANTHER" id="PTHR36175">
    <property type="entry name" value="CYANOPHYCINASE"/>
    <property type="match status" value="1"/>
</dbReference>
<dbReference type="GO" id="GO:0008236">
    <property type="term" value="F:serine-type peptidase activity"/>
    <property type="evidence" value="ECO:0007669"/>
    <property type="project" value="UniProtKB-KW"/>
</dbReference>
<evidence type="ECO:0000256" key="1">
    <source>
        <dbReference type="ARBA" id="ARBA00006534"/>
    </source>
</evidence>
<dbReference type="PANTHER" id="PTHR36175:SF1">
    <property type="entry name" value="CYANOPHYCINASE"/>
    <property type="match status" value="1"/>
</dbReference>
<dbReference type="OrthoDB" id="4841110at2"/>
<evidence type="ECO:0000313" key="5">
    <source>
        <dbReference type="EMBL" id="QDO88080.1"/>
    </source>
</evidence>
<evidence type="ECO:0000256" key="3">
    <source>
        <dbReference type="ARBA" id="ARBA00022801"/>
    </source>
</evidence>
<keyword evidence="6" id="KW-1185">Reference proteome</keyword>
<comment type="similarity">
    <text evidence="1">Belongs to the peptidase S51 family.</text>
</comment>
<dbReference type="AlphaFoldDB" id="A0A516G9P9"/>
<keyword evidence="3" id="KW-0378">Hydrolase</keyword>
<dbReference type="KEGG" id="orz:FNH13_06735"/>
<dbReference type="Gene3D" id="3.40.50.880">
    <property type="match status" value="2"/>
</dbReference>
<sequence length="647" mass="67592">MPWVRFSSILRPEGVRRPCVVVPCRSSTAVHPSSPEVPMRRRPAVSLVLVLCLAAPFAATAAHSDAPQTLVPIGGGYSTESLQGFAVQAMSAGSGDTVDLYVIPSSYGDAPQDREENLALAQERTDQIEAACDDVVDLAEFSGGCEATLLPLLAREDALDPAASEGLDDPDTDGVYILGGDQVLAMHVLANSPAEERLATAYSQGAVISGTSAGNAVQSRSMGAGYPEPGYPWNALERDMSLIFWGDDLGSEERGLSFGSQQIILDQHFYERGRFGRLLSWTAQSVERYGGAGKLGVGVDWGTAPVIRDDAVITDVFGASSVALLDFSTATELDWVGPRETLSVRNVMTHLVAPDTGATYDITARAVAQDGGTVPVPERSALPPLATSGRGTLWLGGGDNDSSDSPALADFVAQAQDATRGKGKTSLLVLALGYADETDALAEVTAYTEAAAELGWTGDVDVRVHGTDAIPASVVARAAGVLVVGGDQSLMAQEVADPQLRSALSQAIQRPTSVLTDGAATAILGEQYVTDVDPTTEDEAIAMFRADEVSTAPGLGLVEGYTLEPTLTYDYRWGRLFGAAHDEPEVISLGISELTALEVTRHGATVVGERSVIAVDGSDAFWSTGSNGALGASVVWLDVFSTGDAIG</sequence>
<dbReference type="Proteomes" id="UP000315395">
    <property type="component" value="Chromosome"/>
</dbReference>
<keyword evidence="4" id="KW-0720">Serine protease</keyword>
<dbReference type="SUPFAM" id="SSF52317">
    <property type="entry name" value="Class I glutamine amidotransferase-like"/>
    <property type="match status" value="2"/>
</dbReference>
<protein>
    <recommendedName>
        <fullName evidence="7">Cyanophycinase</fullName>
    </recommendedName>
</protein>
<reference evidence="5 6" key="1">
    <citation type="submission" date="2019-07" db="EMBL/GenBank/DDBJ databases">
        <title>complete genome sequencing of Ornithinimicrobium sp. H23M54.</title>
        <authorList>
            <person name="Bae J.-W."/>
            <person name="Lee S.-Y."/>
        </authorList>
    </citation>
    <scope>NUCLEOTIDE SEQUENCE [LARGE SCALE GENOMIC DNA]</scope>
    <source>
        <strain evidence="5 6">H23M54</strain>
    </source>
</reference>
<dbReference type="InterPro" id="IPR005320">
    <property type="entry name" value="Peptidase_S51"/>
</dbReference>
<evidence type="ECO:0000256" key="2">
    <source>
        <dbReference type="ARBA" id="ARBA00022670"/>
    </source>
</evidence>
<dbReference type="EMBL" id="CP041616">
    <property type="protein sequence ID" value="QDO88080.1"/>
    <property type="molecule type" value="Genomic_DNA"/>
</dbReference>
<evidence type="ECO:0000256" key="4">
    <source>
        <dbReference type="ARBA" id="ARBA00022825"/>
    </source>
</evidence>
<organism evidence="5 6">
    <name type="scientific">Ornithinimicrobium ciconiae</name>
    <dbReference type="NCBI Taxonomy" id="2594265"/>
    <lineage>
        <taxon>Bacteria</taxon>
        <taxon>Bacillati</taxon>
        <taxon>Actinomycetota</taxon>
        <taxon>Actinomycetes</taxon>
        <taxon>Micrococcales</taxon>
        <taxon>Ornithinimicrobiaceae</taxon>
        <taxon>Ornithinimicrobium</taxon>
    </lineage>
</organism>
<dbReference type="InterPro" id="IPR029062">
    <property type="entry name" value="Class_I_gatase-like"/>
</dbReference>
<gene>
    <name evidence="5" type="ORF">FNH13_06735</name>
</gene>
<proteinExistence type="inferred from homology"/>
<evidence type="ECO:0000313" key="6">
    <source>
        <dbReference type="Proteomes" id="UP000315395"/>
    </source>
</evidence>
<dbReference type="GO" id="GO:0006508">
    <property type="term" value="P:proteolysis"/>
    <property type="evidence" value="ECO:0007669"/>
    <property type="project" value="UniProtKB-KW"/>
</dbReference>